<dbReference type="KEGG" id="asui:ASUIS_1513"/>
<keyword evidence="2" id="KW-1185">Reference proteome</keyword>
<evidence type="ECO:0000313" key="1">
    <source>
        <dbReference type="EMBL" id="AXX89993.1"/>
    </source>
</evidence>
<dbReference type="Proteomes" id="UP000263040">
    <property type="component" value="Chromosome"/>
</dbReference>
<sequence length="94" mass="11621">MKLRIKSEYFIDKTSKSFKIEEYLMIFEILISSNNSEKLSDILRLFHTIVEKEYIDKEIFNYFLRSGIFKEYIEKYLKLEQTDINDFEEFYFNL</sequence>
<reference evidence="1 2" key="1">
    <citation type="submission" date="2018-08" db="EMBL/GenBank/DDBJ databases">
        <title>Complete genome of the Arcobacter suis type strain LMG 26152.</title>
        <authorList>
            <person name="Miller W.G."/>
            <person name="Yee E."/>
            <person name="Bono J.L."/>
        </authorList>
    </citation>
    <scope>NUCLEOTIDE SEQUENCE [LARGE SCALE GENOMIC DNA]</scope>
    <source>
        <strain evidence="1 2">CECT 7833</strain>
    </source>
</reference>
<dbReference type="RefSeq" id="WP_226799879.1">
    <property type="nucleotide sequence ID" value="NZ_CP032100.1"/>
</dbReference>
<organism evidence="1 2">
    <name type="scientific">Arcobacter suis CECT 7833</name>
    <dbReference type="NCBI Taxonomy" id="663365"/>
    <lineage>
        <taxon>Bacteria</taxon>
        <taxon>Pseudomonadati</taxon>
        <taxon>Campylobacterota</taxon>
        <taxon>Epsilonproteobacteria</taxon>
        <taxon>Campylobacterales</taxon>
        <taxon>Arcobacteraceae</taxon>
        <taxon>Arcobacter</taxon>
    </lineage>
</organism>
<gene>
    <name evidence="1" type="ORF">ASUIS_1513</name>
</gene>
<proteinExistence type="predicted"/>
<evidence type="ECO:0000313" key="2">
    <source>
        <dbReference type="Proteomes" id="UP000263040"/>
    </source>
</evidence>
<dbReference type="AlphaFoldDB" id="A0AAD0SQS2"/>
<dbReference type="EMBL" id="CP032100">
    <property type="protein sequence ID" value="AXX89993.1"/>
    <property type="molecule type" value="Genomic_DNA"/>
</dbReference>
<protein>
    <submittedName>
        <fullName evidence="1">Uncharacterized protein</fullName>
    </submittedName>
</protein>
<accession>A0AAD0SQS2</accession>
<name>A0AAD0SQS2_9BACT</name>